<feature type="domain" description="HTH marR-type" evidence="1">
    <location>
        <begin position="7"/>
        <end position="62"/>
    </location>
</feature>
<dbReference type="Gene3D" id="1.10.10.10">
    <property type="entry name" value="Winged helix-like DNA-binding domain superfamily/Winged helix DNA-binding domain"/>
    <property type="match status" value="1"/>
</dbReference>
<gene>
    <name evidence="2" type="ORF">JAO74_18000</name>
</gene>
<evidence type="ECO:0000259" key="1">
    <source>
        <dbReference type="Pfam" id="PF12802"/>
    </source>
</evidence>
<dbReference type="Proteomes" id="UP000640426">
    <property type="component" value="Unassembled WGS sequence"/>
</dbReference>
<proteinExistence type="predicted"/>
<dbReference type="SUPFAM" id="SSF53067">
    <property type="entry name" value="Actin-like ATPase domain"/>
    <property type="match status" value="1"/>
</dbReference>
<dbReference type="CDD" id="cd23763">
    <property type="entry name" value="ASKHA_ATPase_ROK"/>
    <property type="match status" value="1"/>
</dbReference>
<sequence>MATDRLSPRSRAVLAAVRRHGSVSRSMLIRETGLSGTAVFRATEELEAAGLVRGGETIASGRGQPSTTIHIQPDAAFSLGVSVMTDRADVVLVDLAGTVRGRRDITLPGMPRAPMLDAAVAFGLEQMAAAGVDRRRLRGLGVAVAGYFVAPFTVNPGHELDDWALVDLHEVIGRQLGLPVVVENIANAAALGERMLGIGAAYESLCYVNVAAGFGAGIIVDGTLMRGRHGNAGEIAGLFPSSGRVTPNLVTLLDRLSEHGVACSGISDMIARFDLRWPGIEEWLAEHRPSFSYLFSTLRMTLDCEALILGGRLPRVLARRIVDAIDWPERHWPVRREHRAPPTSLEVATLDPELAGPLGAASLVFHRTLFD</sequence>
<reference evidence="3" key="1">
    <citation type="submission" date="2020-12" db="EMBL/GenBank/DDBJ databases">
        <title>Hymenobacter sp.</title>
        <authorList>
            <person name="Kim M.K."/>
        </authorList>
    </citation>
    <scope>NUCLEOTIDE SEQUENCE [LARGE SCALE GENOMIC DNA]</scope>
    <source>
        <strain evidence="3">BT553</strain>
    </source>
</reference>
<dbReference type="InterPro" id="IPR036390">
    <property type="entry name" value="WH_DNA-bd_sf"/>
</dbReference>
<dbReference type="Gene3D" id="3.30.420.40">
    <property type="match status" value="2"/>
</dbReference>
<dbReference type="SUPFAM" id="SSF46785">
    <property type="entry name" value="Winged helix' DNA-binding domain"/>
    <property type="match status" value="1"/>
</dbReference>
<dbReference type="PANTHER" id="PTHR18964:SF169">
    <property type="entry name" value="N-ACETYLMANNOSAMINE KINASE"/>
    <property type="match status" value="1"/>
</dbReference>
<dbReference type="InterPro" id="IPR043129">
    <property type="entry name" value="ATPase_NBD"/>
</dbReference>
<organism evidence="2 3">
    <name type="scientific">Sphingomonas mollis</name>
    <dbReference type="NCBI Taxonomy" id="2795726"/>
    <lineage>
        <taxon>Bacteria</taxon>
        <taxon>Pseudomonadati</taxon>
        <taxon>Pseudomonadota</taxon>
        <taxon>Alphaproteobacteria</taxon>
        <taxon>Sphingomonadales</taxon>
        <taxon>Sphingomonadaceae</taxon>
        <taxon>Sphingomonas</taxon>
    </lineage>
</organism>
<dbReference type="InterPro" id="IPR000600">
    <property type="entry name" value="ROK"/>
</dbReference>
<comment type="caution">
    <text evidence="2">The sequence shown here is derived from an EMBL/GenBank/DDBJ whole genome shotgun (WGS) entry which is preliminary data.</text>
</comment>
<dbReference type="Pfam" id="PF00480">
    <property type="entry name" value="ROK"/>
    <property type="match status" value="1"/>
</dbReference>
<dbReference type="PANTHER" id="PTHR18964">
    <property type="entry name" value="ROK (REPRESSOR, ORF, KINASE) FAMILY"/>
    <property type="match status" value="1"/>
</dbReference>
<name>A0ABS0XUE6_9SPHN</name>
<dbReference type="EMBL" id="JAELXS010000019">
    <property type="protein sequence ID" value="MBJ6123671.1"/>
    <property type="molecule type" value="Genomic_DNA"/>
</dbReference>
<protein>
    <submittedName>
        <fullName evidence="2">ROK family transcriptional regulator</fullName>
    </submittedName>
</protein>
<dbReference type="InterPro" id="IPR036388">
    <property type="entry name" value="WH-like_DNA-bd_sf"/>
</dbReference>
<accession>A0ABS0XUE6</accession>
<keyword evidence="3" id="KW-1185">Reference proteome</keyword>
<evidence type="ECO:0000313" key="3">
    <source>
        <dbReference type="Proteomes" id="UP000640426"/>
    </source>
</evidence>
<evidence type="ECO:0000313" key="2">
    <source>
        <dbReference type="EMBL" id="MBJ6123671.1"/>
    </source>
</evidence>
<dbReference type="InterPro" id="IPR000835">
    <property type="entry name" value="HTH_MarR-typ"/>
</dbReference>
<dbReference type="Pfam" id="PF12802">
    <property type="entry name" value="MarR_2"/>
    <property type="match status" value="1"/>
</dbReference>